<protein>
    <submittedName>
        <fullName evidence="3">Uncharacterized protein</fullName>
    </submittedName>
</protein>
<feature type="region of interest" description="Disordered" evidence="1">
    <location>
        <begin position="40"/>
        <end position="90"/>
    </location>
</feature>
<dbReference type="Proteomes" id="UP001150879">
    <property type="component" value="Unassembled WGS sequence"/>
</dbReference>
<dbReference type="EMBL" id="JAPQKP010000002">
    <property type="protein sequence ID" value="KAJ5207411.1"/>
    <property type="molecule type" value="Genomic_DNA"/>
</dbReference>
<comment type="caution">
    <text evidence="3">The sequence shown here is derived from an EMBL/GenBank/DDBJ whole genome shotgun (WGS) entry which is preliminary data.</text>
</comment>
<sequence>MAFVKSIKSDPLGIVDHRVTMTDPSTDGLFSPFRPLSFTGFDRTDEKKPGSQAEIGLSPFFAPSPFTGFDRTDRKQPGSQTQADASPKQARRILGLRDSFRGFDSSGQCPRLELDVDVDKYHTLDGLTEPLNPQNTPNSERDSTEESTESLRCYKMENLRTSSAPQMEGLNLDCFQDSPDESLFRFQDDESESLKPSKLRRLSVGHRQWIKSPVAVLMNHQSGINASNFEESAKPGSLLRNVRFSPLAGSPSPPSRAIDRPLPSIERRQDYVALHRQKKQYRKWKFTRHANSQKCSPCSIPSKTTHSRAARIPKNRDRYPSSSSSLPHHETRQTTFFTRVSSSGDAQEVEARNVVDTPVADDLTVAGNTEKNVPAFLAVSFSLYTNRPEPSSSTEKPPKFVFKFRMTQTDLPQQPSPHFPAEFEHTTCHPAIDDLIFHTCFVIPALVVLIPLRAIFVATHPLVNTHAGAVMLYIARTLLYLLMKIVIFVLFKCGVSCSCQWTPDTHSN</sequence>
<keyword evidence="2" id="KW-0812">Transmembrane</keyword>
<organism evidence="3 4">
    <name type="scientific">Penicillium cf. griseofulvum</name>
    <dbReference type="NCBI Taxonomy" id="2972120"/>
    <lineage>
        <taxon>Eukaryota</taxon>
        <taxon>Fungi</taxon>
        <taxon>Dikarya</taxon>
        <taxon>Ascomycota</taxon>
        <taxon>Pezizomycotina</taxon>
        <taxon>Eurotiomycetes</taxon>
        <taxon>Eurotiomycetidae</taxon>
        <taxon>Eurotiales</taxon>
        <taxon>Aspergillaceae</taxon>
        <taxon>Penicillium</taxon>
    </lineage>
</organism>
<evidence type="ECO:0000256" key="1">
    <source>
        <dbReference type="SAM" id="MobiDB-lite"/>
    </source>
</evidence>
<reference evidence="3" key="2">
    <citation type="journal article" date="2023" name="IMA Fungus">
        <title>Comparative genomic study of the Penicillium genus elucidates a diverse pangenome and 15 lateral gene transfer events.</title>
        <authorList>
            <person name="Petersen C."/>
            <person name="Sorensen T."/>
            <person name="Nielsen M.R."/>
            <person name="Sondergaard T.E."/>
            <person name="Sorensen J.L."/>
            <person name="Fitzpatrick D.A."/>
            <person name="Frisvad J.C."/>
            <person name="Nielsen K.L."/>
        </authorList>
    </citation>
    <scope>NUCLEOTIDE SEQUENCE</scope>
    <source>
        <strain evidence="3">IBT 16849</strain>
    </source>
</reference>
<feature type="transmembrane region" description="Helical" evidence="2">
    <location>
        <begin position="435"/>
        <end position="458"/>
    </location>
</feature>
<feature type="transmembrane region" description="Helical" evidence="2">
    <location>
        <begin position="470"/>
        <end position="491"/>
    </location>
</feature>
<proteinExistence type="predicted"/>
<reference evidence="3" key="1">
    <citation type="submission" date="2022-11" db="EMBL/GenBank/DDBJ databases">
        <authorList>
            <person name="Petersen C."/>
        </authorList>
    </citation>
    <scope>NUCLEOTIDE SEQUENCE</scope>
    <source>
        <strain evidence="3">IBT 16849</strain>
    </source>
</reference>
<keyword evidence="4" id="KW-1185">Reference proteome</keyword>
<feature type="region of interest" description="Disordered" evidence="1">
    <location>
        <begin position="295"/>
        <end position="333"/>
    </location>
</feature>
<name>A0A9W9T2Y4_9EURO</name>
<gene>
    <name evidence="3" type="ORF">N7472_003859</name>
</gene>
<evidence type="ECO:0000256" key="2">
    <source>
        <dbReference type="SAM" id="Phobius"/>
    </source>
</evidence>
<keyword evidence="2" id="KW-0472">Membrane</keyword>
<evidence type="ECO:0000313" key="3">
    <source>
        <dbReference type="EMBL" id="KAJ5207411.1"/>
    </source>
</evidence>
<feature type="region of interest" description="Disordered" evidence="1">
    <location>
        <begin position="125"/>
        <end position="149"/>
    </location>
</feature>
<evidence type="ECO:0000313" key="4">
    <source>
        <dbReference type="Proteomes" id="UP001150879"/>
    </source>
</evidence>
<accession>A0A9W9T2Y4</accession>
<feature type="compositionally biased region" description="Polar residues" evidence="1">
    <location>
        <begin position="295"/>
        <end position="304"/>
    </location>
</feature>
<keyword evidence="2" id="KW-1133">Transmembrane helix</keyword>
<dbReference type="AlphaFoldDB" id="A0A9W9T2Y4"/>